<feature type="transmembrane region" description="Helical" evidence="1">
    <location>
        <begin position="71"/>
        <end position="91"/>
    </location>
</feature>
<reference evidence="3" key="1">
    <citation type="journal article" date="2019" name="Int. J. Syst. Evol. Microbiol.">
        <title>The Global Catalogue of Microorganisms (GCM) 10K type strain sequencing project: providing services to taxonomists for standard genome sequencing and annotation.</title>
        <authorList>
            <consortium name="The Broad Institute Genomics Platform"/>
            <consortium name="The Broad Institute Genome Sequencing Center for Infectious Disease"/>
            <person name="Wu L."/>
            <person name="Ma J."/>
        </authorList>
    </citation>
    <scope>NUCLEOTIDE SEQUENCE [LARGE SCALE GENOMIC DNA]</scope>
    <source>
        <strain evidence="3">JCM 16544</strain>
    </source>
</reference>
<feature type="transmembrane region" description="Helical" evidence="1">
    <location>
        <begin position="161"/>
        <end position="183"/>
    </location>
</feature>
<proteinExistence type="predicted"/>
<protein>
    <recommendedName>
        <fullName evidence="4">DUF624 domain-containing protein</fullName>
    </recommendedName>
</protein>
<feature type="transmembrane region" description="Helical" evidence="1">
    <location>
        <begin position="130"/>
        <end position="155"/>
    </location>
</feature>
<sequence length="206" mass="21347">MTDPRWFRILTVYASLVTLFLSWAVWAITLVGLAPATVAAVAAARRMLQEGEAVTFSAFSADVRGGFRRSIPVAAGMATTMLIAWAATTTAGMARGMLFAIAVAVGTATFVVALVLGVDDRPAGPVLRRAVLLMVFRPGATAVVAAVLVLAPLVLSLVPTSAALVVGVALAGFVPVALVFGFLRPLRRPLPGAVVPELILTEGVRV</sequence>
<dbReference type="RefSeq" id="WP_344738399.1">
    <property type="nucleotide sequence ID" value="NZ_BAAAYU010000005.1"/>
</dbReference>
<comment type="caution">
    <text evidence="2">The sequence shown here is derived from an EMBL/GenBank/DDBJ whole genome shotgun (WGS) entry which is preliminary data.</text>
</comment>
<feature type="transmembrane region" description="Helical" evidence="1">
    <location>
        <begin position="97"/>
        <end position="118"/>
    </location>
</feature>
<accession>A0ABP7ARB5</accession>
<keyword evidence="3" id="KW-1185">Reference proteome</keyword>
<evidence type="ECO:0000313" key="2">
    <source>
        <dbReference type="EMBL" id="GAA3637862.1"/>
    </source>
</evidence>
<keyword evidence="1" id="KW-0812">Transmembrane</keyword>
<organism evidence="2 3">
    <name type="scientific">Microbacterium awajiense</name>
    <dbReference type="NCBI Taxonomy" id="415214"/>
    <lineage>
        <taxon>Bacteria</taxon>
        <taxon>Bacillati</taxon>
        <taxon>Actinomycetota</taxon>
        <taxon>Actinomycetes</taxon>
        <taxon>Micrococcales</taxon>
        <taxon>Microbacteriaceae</taxon>
        <taxon>Microbacterium</taxon>
    </lineage>
</organism>
<dbReference type="Proteomes" id="UP001501697">
    <property type="component" value="Unassembled WGS sequence"/>
</dbReference>
<name>A0ABP7ARB5_9MICO</name>
<gene>
    <name evidence="2" type="ORF">GCM10022200_21550</name>
</gene>
<keyword evidence="1" id="KW-0472">Membrane</keyword>
<dbReference type="EMBL" id="BAAAYU010000005">
    <property type="protein sequence ID" value="GAA3637862.1"/>
    <property type="molecule type" value="Genomic_DNA"/>
</dbReference>
<keyword evidence="1" id="KW-1133">Transmembrane helix</keyword>
<feature type="transmembrane region" description="Helical" evidence="1">
    <location>
        <begin position="20"/>
        <end position="43"/>
    </location>
</feature>
<evidence type="ECO:0000313" key="3">
    <source>
        <dbReference type="Proteomes" id="UP001501697"/>
    </source>
</evidence>
<evidence type="ECO:0008006" key="4">
    <source>
        <dbReference type="Google" id="ProtNLM"/>
    </source>
</evidence>
<evidence type="ECO:0000256" key="1">
    <source>
        <dbReference type="SAM" id="Phobius"/>
    </source>
</evidence>